<dbReference type="PANTHER" id="PTHR12975">
    <property type="entry name" value="TRANSPORT PROTEIN TRAPP"/>
    <property type="match status" value="1"/>
</dbReference>
<name>A0A109V149_9SACH</name>
<keyword evidence="2" id="KW-1185">Reference proteome</keyword>
<evidence type="ECO:0000313" key="2">
    <source>
        <dbReference type="Proteomes" id="UP000243052"/>
    </source>
</evidence>
<dbReference type="STRING" id="45286.A0A109V149"/>
<dbReference type="PANTHER" id="PTHR12975:SF6">
    <property type="entry name" value="TRAFFICKING PROTEIN PARTICLE COMPLEX SUBUNIT 8"/>
    <property type="match status" value="1"/>
</dbReference>
<dbReference type="GO" id="GO:1990072">
    <property type="term" value="C:TRAPPIII protein complex"/>
    <property type="evidence" value="ECO:0007669"/>
    <property type="project" value="TreeGrafter"/>
</dbReference>
<dbReference type="EMBL" id="CP014248">
    <property type="protein sequence ID" value="AMD22908.1"/>
    <property type="molecule type" value="Genomic_DNA"/>
</dbReference>
<dbReference type="InterPro" id="IPR024420">
    <property type="entry name" value="TRAPP_III_complex_Trs85"/>
</dbReference>
<dbReference type="AlphaFoldDB" id="A0A109V149"/>
<accession>A0A109V149</accession>
<dbReference type="OrthoDB" id="203724at2759"/>
<evidence type="ECO:0000313" key="1">
    <source>
        <dbReference type="EMBL" id="AMD22908.1"/>
    </source>
</evidence>
<gene>
    <name evidence="1" type="ORF">AW171_hschr84971</name>
</gene>
<protein>
    <submittedName>
        <fullName evidence="1">HHR139Wp</fullName>
    </submittedName>
</protein>
<organism evidence="1 2">
    <name type="scientific">Eremothecium sinecaudum</name>
    <dbReference type="NCBI Taxonomy" id="45286"/>
    <lineage>
        <taxon>Eukaryota</taxon>
        <taxon>Fungi</taxon>
        <taxon>Dikarya</taxon>
        <taxon>Ascomycota</taxon>
        <taxon>Saccharomycotina</taxon>
        <taxon>Saccharomycetes</taxon>
        <taxon>Saccharomycetales</taxon>
        <taxon>Saccharomycetaceae</taxon>
        <taxon>Eremothecium</taxon>
    </lineage>
</organism>
<dbReference type="GeneID" id="28726277"/>
<proteinExistence type="predicted"/>
<dbReference type="Proteomes" id="UP000243052">
    <property type="component" value="Chromosome viii"/>
</dbReference>
<sequence>MTYNTLSYQEYMNLLHYPERWGGSVPRDISRKVICNALSPSISVQSTPTLDAHLKEALDIDSMYNLIRCFGDYIQDRDQLDDKSSEKLQHNFGKQRHNSLLLRSSSLYIRFLKSPEEILEPGSRNVMDLQNLEDYLKVYLKKIEKISTNDSPSQLIKHSIFHNFLTLLSSSAPSPYNAFNHPILNIMALDVTKGETYDVARELLVDFKNLPNSIKKFPPYINTSDILPVFVLCFDQSVPEQWEAVQSLMKSIKKHLFVESVPLPLFTQFDDKKIVLHSPIASSRQTEEYDNLYPSGLTFSAELVKVIYDTINSLVEDLMIPFMQRKISFWTETILQPRKSIFHGNKFLKRFMSKSGSVPNVAAPVSPEGYFLVSSNEFLMRKMADWCFMLADYKTSYSIYEMLIKDFEGYPFYILSCQDFAALSLLMGAHTIVTAKMIKHDIDPLIMSYLDTYVEGHEPLEFVRCMLYMTELFLSLSDTWVSSPYAIKYLEVLLQGDRLKSTPLSRTLIWERISFAYGLRIDPRIHLEEESATESDQPGDIEEYPNPEKLQYSSLQNQGYTRFRKQAVFQLLVAKKWLQNGQVRQSAWALKGCNKAYQNLAFANQDGTLLTKLIDAIVDDEKNGDRGVHTADV</sequence>
<dbReference type="RefSeq" id="XP_017989904.1">
    <property type="nucleotide sequence ID" value="XM_018134415.1"/>
</dbReference>
<dbReference type="Pfam" id="PF12739">
    <property type="entry name" value="TRAPPC-Trs85"/>
    <property type="match status" value="1"/>
</dbReference>
<reference evidence="1 2" key="1">
    <citation type="submission" date="2016-01" db="EMBL/GenBank/DDBJ databases">
        <title>Genome sequence of the yeast Holleya sinecauda.</title>
        <authorList>
            <person name="Dietrich F.S."/>
        </authorList>
    </citation>
    <scope>NUCLEOTIDE SEQUENCE [LARGE SCALE GENOMIC DNA]</scope>
    <source>
        <strain evidence="1 2">ATCC 58844</strain>
    </source>
</reference>